<gene>
    <name evidence="2" type="ORF">AVW11_12595</name>
</gene>
<organism evidence="2 3">
    <name type="scientific">Streptomyces amritsarensis</name>
    <dbReference type="NCBI Taxonomy" id="681158"/>
    <lineage>
        <taxon>Bacteria</taxon>
        <taxon>Bacillati</taxon>
        <taxon>Actinomycetota</taxon>
        <taxon>Actinomycetes</taxon>
        <taxon>Kitasatosporales</taxon>
        <taxon>Streptomycetaceae</taxon>
        <taxon>Streptomyces</taxon>
    </lineage>
</organism>
<feature type="compositionally biased region" description="Basic and acidic residues" evidence="1">
    <location>
        <begin position="401"/>
        <end position="419"/>
    </location>
</feature>
<feature type="region of interest" description="Disordered" evidence="1">
    <location>
        <begin position="370"/>
        <end position="434"/>
    </location>
</feature>
<proteinExistence type="predicted"/>
<evidence type="ECO:0008006" key="4">
    <source>
        <dbReference type="Google" id="ProtNLM"/>
    </source>
</evidence>
<feature type="compositionally biased region" description="Low complexity" evidence="1">
    <location>
        <begin position="194"/>
        <end position="214"/>
    </location>
</feature>
<evidence type="ECO:0000313" key="2">
    <source>
        <dbReference type="EMBL" id="OLZ68318.1"/>
    </source>
</evidence>
<evidence type="ECO:0000313" key="3">
    <source>
        <dbReference type="Proteomes" id="UP000187151"/>
    </source>
</evidence>
<comment type="caution">
    <text evidence="2">The sequence shown here is derived from an EMBL/GenBank/DDBJ whole genome shotgun (WGS) entry which is preliminary data.</text>
</comment>
<reference evidence="2 3" key="1">
    <citation type="submission" date="2016-01" db="EMBL/GenBank/DDBJ databases">
        <title>Streptomyces amritsarensis strain MTCC 11845 genome sequencing and assembly.</title>
        <authorList>
            <person name="Sharma D."/>
            <person name="Nair G.R."/>
            <person name="Kaur G."/>
            <person name="Manhas R.K."/>
            <person name="Mayilraj S."/>
        </authorList>
    </citation>
    <scope>NUCLEOTIDE SEQUENCE [LARGE SCALE GENOMIC DNA]</scope>
    <source>
        <strain evidence="2 3">MTCC 11845</strain>
    </source>
</reference>
<evidence type="ECO:0000256" key="1">
    <source>
        <dbReference type="SAM" id="MobiDB-lite"/>
    </source>
</evidence>
<sequence length="604" mass="60685">METATSLAISQLSGYLRGLTQRLDAGAGWYGEFLRRDPEGMRACLDGAAIPPWDVMESLLRDLAGAAGAELAARETVYAARLRAAAVTVWDRLPGGEEELRTLLAAAAAQRAGSEAALRSLTARLGGSADRAETDALTRELSWTQDDMARAAARHEDLAARLAALETTPSPTARHQGSPHPPRPATRTEPRPAPAAGPDAGAPGAGAWRASAPGNIAPAMPHARPQAPDGAGAGAWRVSVPGGGATADPAASPHAGPQVPDGAGAGAWRASVPGGGASAEPAASPGARPQAPDGAGAGAWRASVPGGGAPAEPAAVPHPAAPAPGGGGDEAAAESAALPPVGRAEGRWLRGARRAGGARYAGAAAAQAQVFTPPPGHPDAEAAGGPGSPQGRSVPRGARFGRPEPEPQPEPEPRPERATAAETAPAPAQPAGRPRAVAAELLTLRAQGRTGEAHALLCQAAAWPAGQLPELAAELARAGLAADWTTLLWEAASLPPEQLAAAAAALGDAGREADRDALLRQGVARPSAEVADAALALGAAGRNREADALLGAFVRVRTAEEAAALARHDPRWLAPRLLHAAGLLPGARHRDLLHALRVAGIVAP</sequence>
<feature type="compositionally biased region" description="Low complexity" evidence="1">
    <location>
        <begin position="420"/>
        <end position="434"/>
    </location>
</feature>
<accession>A0ABX3G6Y0</accession>
<dbReference type="EMBL" id="MQUR01000022">
    <property type="protein sequence ID" value="OLZ68318.1"/>
    <property type="molecule type" value="Genomic_DNA"/>
</dbReference>
<feature type="compositionally biased region" description="Low complexity" evidence="1">
    <location>
        <begin position="278"/>
        <end position="287"/>
    </location>
</feature>
<name>A0ABX3G6Y0_9ACTN</name>
<keyword evidence="3" id="KW-1185">Reference proteome</keyword>
<feature type="region of interest" description="Disordered" evidence="1">
    <location>
        <begin position="167"/>
        <end position="339"/>
    </location>
</feature>
<protein>
    <recommendedName>
        <fullName evidence="4">UL36 very large tegument protein</fullName>
    </recommendedName>
</protein>
<dbReference type="Proteomes" id="UP000187151">
    <property type="component" value="Unassembled WGS sequence"/>
</dbReference>